<accession>A0A081KCS4</accession>
<keyword evidence="5" id="KW-1185">Reference proteome</keyword>
<dbReference type="GO" id="GO:0016757">
    <property type="term" value="F:glycosyltransferase activity"/>
    <property type="evidence" value="ECO:0007669"/>
    <property type="project" value="InterPro"/>
</dbReference>
<keyword evidence="2" id="KW-0472">Membrane</keyword>
<dbReference type="AlphaFoldDB" id="A0A081KCS4"/>
<feature type="transmembrane region" description="Helical" evidence="2">
    <location>
        <begin position="112"/>
        <end position="130"/>
    </location>
</feature>
<dbReference type="Pfam" id="PF00534">
    <property type="entry name" value="Glycos_transf_1"/>
    <property type="match status" value="1"/>
</dbReference>
<dbReference type="InterPro" id="IPR001296">
    <property type="entry name" value="Glyco_trans_1"/>
</dbReference>
<organism evidence="4 5">
    <name type="scientific">Endozoicomonas elysicola</name>
    <dbReference type="NCBI Taxonomy" id="305900"/>
    <lineage>
        <taxon>Bacteria</taxon>
        <taxon>Pseudomonadati</taxon>
        <taxon>Pseudomonadota</taxon>
        <taxon>Gammaproteobacteria</taxon>
        <taxon>Oceanospirillales</taxon>
        <taxon>Endozoicomonadaceae</taxon>
        <taxon>Endozoicomonas</taxon>
    </lineage>
</organism>
<feature type="domain" description="Glycosyl transferase family 1" evidence="3">
    <location>
        <begin position="186"/>
        <end position="302"/>
    </location>
</feature>
<proteinExistence type="predicted"/>
<dbReference type="PANTHER" id="PTHR46401">
    <property type="entry name" value="GLYCOSYLTRANSFERASE WBBK-RELATED"/>
    <property type="match status" value="1"/>
</dbReference>
<dbReference type="PANTHER" id="PTHR46401:SF2">
    <property type="entry name" value="GLYCOSYLTRANSFERASE WBBK-RELATED"/>
    <property type="match status" value="1"/>
</dbReference>
<gene>
    <name evidence="4" type="ORF">GV64_15515</name>
</gene>
<keyword evidence="1" id="KW-0808">Transferase</keyword>
<dbReference type="Gene3D" id="3.40.50.2000">
    <property type="entry name" value="Glycogen Phosphorylase B"/>
    <property type="match status" value="2"/>
</dbReference>
<evidence type="ECO:0000256" key="2">
    <source>
        <dbReference type="SAM" id="Phobius"/>
    </source>
</evidence>
<evidence type="ECO:0000313" key="5">
    <source>
        <dbReference type="Proteomes" id="UP000027997"/>
    </source>
</evidence>
<evidence type="ECO:0000313" key="4">
    <source>
        <dbReference type="EMBL" id="KEI71950.1"/>
    </source>
</evidence>
<evidence type="ECO:0000256" key="1">
    <source>
        <dbReference type="ARBA" id="ARBA00022679"/>
    </source>
</evidence>
<sequence length="350" mass="39904">MRVLIDARCLNDSGLGVYTVEIIRSLSKLPIQIGVLINPGLEDNLSILPVQNYNVIEVNYGRFSYKNLFSLSKHLKKYDLYFLPSPTVAPLNSSIRIISTIHDVCPLRFRRFFGIKVYLAFYLILFLQIIRSSKLLTISEFSKSEILSFFKFLVRGKPVIAIKNGLPRRFSSNKGEVSELIKKMMASKYLLCVGNVKPHKNIKPLINYFISQNGLHSKYKLVIVGRIGGFITGESIDHCHKDIVFTDYVNDHELSMLYENASAFIYPSLYEGFGLPLLEAMKFKLPIAASNLPVFHEVAGNSISYFDPVTFTGLDDFILSIKDNEKSNYEELLAVYNWDDAAEMIYQEFL</sequence>
<comment type="caution">
    <text evidence="4">The sequence shown here is derived from an EMBL/GenBank/DDBJ whole genome shotgun (WGS) entry which is preliminary data.</text>
</comment>
<dbReference type="CDD" id="cd03809">
    <property type="entry name" value="GT4_MtfB-like"/>
    <property type="match status" value="1"/>
</dbReference>
<dbReference type="eggNOG" id="COG0438">
    <property type="taxonomic scope" value="Bacteria"/>
</dbReference>
<reference evidence="4 5" key="1">
    <citation type="submission" date="2014-06" db="EMBL/GenBank/DDBJ databases">
        <title>Whole Genome Sequences of Three Symbiotic Endozoicomonas Bacteria.</title>
        <authorList>
            <person name="Neave M.J."/>
            <person name="Apprill A."/>
            <person name="Voolstra C.R."/>
        </authorList>
    </citation>
    <scope>NUCLEOTIDE SEQUENCE [LARGE SCALE GENOMIC DNA]</scope>
    <source>
        <strain evidence="4 5">DSM 22380</strain>
    </source>
</reference>
<dbReference type="Proteomes" id="UP000027997">
    <property type="component" value="Unassembled WGS sequence"/>
</dbReference>
<dbReference type="SUPFAM" id="SSF53756">
    <property type="entry name" value="UDP-Glycosyltransferase/glycogen phosphorylase"/>
    <property type="match status" value="1"/>
</dbReference>
<dbReference type="STRING" id="305900.GV64_15515"/>
<keyword evidence="2" id="KW-1133">Transmembrane helix</keyword>
<dbReference type="EMBL" id="JOJP01000001">
    <property type="protein sequence ID" value="KEI71950.1"/>
    <property type="molecule type" value="Genomic_DNA"/>
</dbReference>
<evidence type="ECO:0000259" key="3">
    <source>
        <dbReference type="Pfam" id="PF00534"/>
    </source>
</evidence>
<keyword evidence="2" id="KW-0812">Transmembrane</keyword>
<protein>
    <recommendedName>
        <fullName evidence="3">Glycosyl transferase family 1 domain-containing protein</fullName>
    </recommendedName>
</protein>
<name>A0A081KCS4_9GAMM</name>